<dbReference type="AlphaFoldDB" id="A0A7C3HRU1"/>
<feature type="domain" description="Methyltransferase type 11" evidence="1">
    <location>
        <begin position="44"/>
        <end position="138"/>
    </location>
</feature>
<dbReference type="Gene3D" id="1.10.8.900">
    <property type="match status" value="1"/>
</dbReference>
<dbReference type="PANTHER" id="PTHR43591">
    <property type="entry name" value="METHYLTRANSFERASE"/>
    <property type="match status" value="1"/>
</dbReference>
<dbReference type="Gene3D" id="3.40.50.150">
    <property type="entry name" value="Vaccinia Virus protein VP39"/>
    <property type="match status" value="1"/>
</dbReference>
<evidence type="ECO:0000313" key="2">
    <source>
        <dbReference type="EMBL" id="HFG20461.1"/>
    </source>
</evidence>
<dbReference type="PANTHER" id="PTHR43591:SF24">
    <property type="entry name" value="2-METHOXY-6-POLYPRENYL-1,4-BENZOQUINOL METHYLASE, MITOCHONDRIAL"/>
    <property type="match status" value="1"/>
</dbReference>
<protein>
    <submittedName>
        <fullName evidence="2">Class I SAM-dependent methyltransferase</fullName>
    </submittedName>
</protein>
<dbReference type="SUPFAM" id="SSF53335">
    <property type="entry name" value="S-adenosyl-L-methionine-dependent methyltransferases"/>
    <property type="match status" value="1"/>
</dbReference>
<dbReference type="InterPro" id="IPR013216">
    <property type="entry name" value="Methyltransf_11"/>
</dbReference>
<dbReference type="InterPro" id="IPR029063">
    <property type="entry name" value="SAM-dependent_MTases_sf"/>
</dbReference>
<organism evidence="2">
    <name type="scientific">Meiothermus ruber</name>
    <dbReference type="NCBI Taxonomy" id="277"/>
    <lineage>
        <taxon>Bacteria</taxon>
        <taxon>Thermotogati</taxon>
        <taxon>Deinococcota</taxon>
        <taxon>Deinococci</taxon>
        <taxon>Thermales</taxon>
        <taxon>Thermaceae</taxon>
        <taxon>Meiothermus</taxon>
    </lineage>
</organism>
<dbReference type="GO" id="GO:0008757">
    <property type="term" value="F:S-adenosylmethionine-dependent methyltransferase activity"/>
    <property type="evidence" value="ECO:0007669"/>
    <property type="project" value="InterPro"/>
</dbReference>
<reference evidence="2" key="1">
    <citation type="journal article" date="2020" name="mSystems">
        <title>Genome- and Community-Level Interaction Insights into Carbon Utilization and Element Cycling Functions of Hydrothermarchaeota in Hydrothermal Sediment.</title>
        <authorList>
            <person name="Zhou Z."/>
            <person name="Liu Y."/>
            <person name="Xu W."/>
            <person name="Pan J."/>
            <person name="Luo Z.H."/>
            <person name="Li M."/>
        </authorList>
    </citation>
    <scope>NUCLEOTIDE SEQUENCE [LARGE SCALE GENOMIC DNA]</scope>
    <source>
        <strain evidence="2">SpSt-524</strain>
    </source>
</reference>
<dbReference type="CDD" id="cd02440">
    <property type="entry name" value="AdoMet_MTases"/>
    <property type="match status" value="1"/>
</dbReference>
<evidence type="ECO:0000259" key="1">
    <source>
        <dbReference type="Pfam" id="PF08241"/>
    </source>
</evidence>
<comment type="caution">
    <text evidence="2">The sequence shown here is derived from an EMBL/GenBank/DDBJ whole genome shotgun (WGS) entry which is preliminary data.</text>
</comment>
<keyword evidence="2" id="KW-0808">Transferase</keyword>
<keyword evidence="2" id="KW-0489">Methyltransferase</keyword>
<gene>
    <name evidence="2" type="ORF">ENS82_07030</name>
</gene>
<dbReference type="Pfam" id="PF08241">
    <property type="entry name" value="Methyltransf_11"/>
    <property type="match status" value="1"/>
</dbReference>
<sequence length="264" mass="30486">MTSHFSRVAFTYDRTRYHPPEVSGRIATAITAPVEKLFRDPLFLEIGAGTGRIAVPIIARGYRYIALDNNPAMLEVLRQKVAGVARKARLIEADARELPFERGSLHAVIAVHFWHLVDNWQQALHESLRVLRQGGFLFEGWDQSDGESEDCRIQQKWKEILAGMGYPLIRGRHQARLAEVEQELVRLGLDPRVRIVAEWVEPRSPRTSLEMLLERIYSFTWNVPEDVFRPSVAELARWVEATYPDPDMEYPVQWKFVVRTSRVP</sequence>
<accession>A0A7C3HRU1</accession>
<proteinExistence type="predicted"/>
<dbReference type="GO" id="GO:0032259">
    <property type="term" value="P:methylation"/>
    <property type="evidence" value="ECO:0007669"/>
    <property type="project" value="UniProtKB-KW"/>
</dbReference>
<name>A0A7C3HRU1_MEIRU</name>
<dbReference type="EMBL" id="DSWI01000014">
    <property type="protein sequence ID" value="HFG20461.1"/>
    <property type="molecule type" value="Genomic_DNA"/>
</dbReference>
<dbReference type="RefSeq" id="WP_297557846.1">
    <property type="nucleotide sequence ID" value="NZ_JBKBUW010000002.1"/>
</dbReference>